<dbReference type="SUPFAM" id="SSF53098">
    <property type="entry name" value="Ribonuclease H-like"/>
    <property type="match status" value="2"/>
</dbReference>
<dbReference type="Proteomes" id="UP001652660">
    <property type="component" value="Chromosome 3c"/>
</dbReference>
<feature type="domain" description="RNase H type-1" evidence="1">
    <location>
        <begin position="1"/>
        <end position="72"/>
    </location>
</feature>
<accession>A0ABM4X534</accession>
<dbReference type="PANTHER" id="PTHR48475">
    <property type="entry name" value="RIBONUCLEASE H"/>
    <property type="match status" value="1"/>
</dbReference>
<dbReference type="Gene3D" id="3.30.420.10">
    <property type="entry name" value="Ribonuclease H-like superfamily/Ribonuclease H"/>
    <property type="match status" value="3"/>
</dbReference>
<evidence type="ECO:0000259" key="1">
    <source>
        <dbReference type="Pfam" id="PF13456"/>
    </source>
</evidence>
<keyword evidence="2" id="KW-1185">Reference proteome</keyword>
<gene>
    <name evidence="3" type="primary">LOC140037871</name>
    <name evidence="4" type="synonym">LOC140037874</name>
    <name evidence="5" type="synonym">LOC140037877</name>
</gene>
<reference evidence="3 4" key="1">
    <citation type="submission" date="2025-05" db="UniProtKB">
        <authorList>
            <consortium name="RefSeq"/>
        </authorList>
    </citation>
    <scope>IDENTIFICATION</scope>
    <source>
        <tissue evidence="3 4">Leaves</tissue>
    </source>
</reference>
<dbReference type="RefSeq" id="XP_071939128.1">
    <property type="nucleotide sequence ID" value="XM_072083027.1"/>
</dbReference>
<dbReference type="PANTHER" id="PTHR48475:SF2">
    <property type="entry name" value="RIBONUCLEASE H"/>
    <property type="match status" value="1"/>
</dbReference>
<dbReference type="GeneID" id="140037871"/>
<dbReference type="InterPro" id="IPR002156">
    <property type="entry name" value="RNaseH_domain"/>
</dbReference>
<organism evidence="2 3">
    <name type="scientific">Coffea arabica</name>
    <name type="common">Arabian coffee</name>
    <dbReference type="NCBI Taxonomy" id="13443"/>
    <lineage>
        <taxon>Eukaryota</taxon>
        <taxon>Viridiplantae</taxon>
        <taxon>Streptophyta</taxon>
        <taxon>Embryophyta</taxon>
        <taxon>Tracheophyta</taxon>
        <taxon>Spermatophyta</taxon>
        <taxon>Magnoliopsida</taxon>
        <taxon>eudicotyledons</taxon>
        <taxon>Gunneridae</taxon>
        <taxon>Pentapetalae</taxon>
        <taxon>asterids</taxon>
        <taxon>lamiids</taxon>
        <taxon>Gentianales</taxon>
        <taxon>Rubiaceae</taxon>
        <taxon>Ixoroideae</taxon>
        <taxon>Gardenieae complex</taxon>
        <taxon>Bertiereae - Coffeeae clade</taxon>
        <taxon>Coffeeae</taxon>
        <taxon>Coffea</taxon>
    </lineage>
</organism>
<dbReference type="RefSeq" id="XP_071939125.1">
    <property type="nucleotide sequence ID" value="XM_072083024.1"/>
</dbReference>
<evidence type="ECO:0000313" key="2">
    <source>
        <dbReference type="Proteomes" id="UP001652660"/>
    </source>
</evidence>
<name>A0ABM4X534_COFAR</name>
<protein>
    <recommendedName>
        <fullName evidence="1">RNase H type-1 domain-containing protein</fullName>
    </recommendedName>
</protein>
<dbReference type="InterPro" id="IPR012337">
    <property type="entry name" value="RNaseH-like_sf"/>
</dbReference>
<dbReference type="Pfam" id="PF13456">
    <property type="entry name" value="RVT_3"/>
    <property type="match status" value="1"/>
</dbReference>
<dbReference type="RefSeq" id="XP_071939131.1">
    <property type="nucleotide sequence ID" value="XM_072083030.1"/>
</dbReference>
<evidence type="ECO:0000313" key="4">
    <source>
        <dbReference type="RefSeq" id="XP_071939128.1"/>
    </source>
</evidence>
<sequence length="397" mass="45169">MEMARKLGARSIKAYSDSQLIVNQVWGSYEIKEGTLRRYVAKTRELKGLFEQFALEQIPRSQNKRADALSKLASTSVGVLGREILVEVVRSRAYKPFNAVVIQVVSSWMDPIVQYLAQGELPPSRVESRKVLLKSQKDSAELVARCKSCQLHAPIHHTPTQEMIPLNSPWPFFQWGIDLLGPFPRAPGGYEHLVVAIDYFTKWVEAESINTISSRQVENVNRTILHGLKTRIESVRTNWLEELPTILWAYRTTPRTATQETPFVLTYGVEAVIPAEIGVPSGRVQHFVAQDNEEEMRLDLDLLEHRREEAAIRMAKYKGQVARYYNARVRHLSFKPGDLVLRKNSVSRAGGTGKLDPNWEGPYVVREADRVGYCKLAHLDGGEVPRTWHNSNLRLFL</sequence>
<evidence type="ECO:0000313" key="5">
    <source>
        <dbReference type="RefSeq" id="XP_071939131.1"/>
    </source>
</evidence>
<evidence type="ECO:0000313" key="3">
    <source>
        <dbReference type="RefSeq" id="XP_071939125.1"/>
    </source>
</evidence>
<dbReference type="InterPro" id="IPR036397">
    <property type="entry name" value="RNaseH_sf"/>
</dbReference>
<proteinExistence type="predicted"/>